<accession>A0AAV0WDF6</accession>
<dbReference type="Proteomes" id="UP001160148">
    <property type="component" value="Unassembled WGS sequence"/>
</dbReference>
<keyword evidence="2" id="KW-1185">Reference proteome</keyword>
<name>A0AAV0WDF6_9HEMI</name>
<organism evidence="1 2">
    <name type="scientific">Macrosiphum euphorbiae</name>
    <name type="common">potato aphid</name>
    <dbReference type="NCBI Taxonomy" id="13131"/>
    <lineage>
        <taxon>Eukaryota</taxon>
        <taxon>Metazoa</taxon>
        <taxon>Ecdysozoa</taxon>
        <taxon>Arthropoda</taxon>
        <taxon>Hexapoda</taxon>
        <taxon>Insecta</taxon>
        <taxon>Pterygota</taxon>
        <taxon>Neoptera</taxon>
        <taxon>Paraneoptera</taxon>
        <taxon>Hemiptera</taxon>
        <taxon>Sternorrhyncha</taxon>
        <taxon>Aphidomorpha</taxon>
        <taxon>Aphidoidea</taxon>
        <taxon>Aphididae</taxon>
        <taxon>Macrosiphini</taxon>
        <taxon>Macrosiphum</taxon>
    </lineage>
</organism>
<reference evidence="1 2" key="1">
    <citation type="submission" date="2023-01" db="EMBL/GenBank/DDBJ databases">
        <authorList>
            <person name="Whitehead M."/>
        </authorList>
    </citation>
    <scope>NUCLEOTIDE SEQUENCE [LARGE SCALE GENOMIC DNA]</scope>
</reference>
<evidence type="ECO:0000313" key="2">
    <source>
        <dbReference type="Proteomes" id="UP001160148"/>
    </source>
</evidence>
<proteinExistence type="predicted"/>
<evidence type="ECO:0000313" key="1">
    <source>
        <dbReference type="EMBL" id="CAI6353815.1"/>
    </source>
</evidence>
<dbReference type="AlphaFoldDB" id="A0AAV0WDF6"/>
<protein>
    <submittedName>
        <fullName evidence="1">Uncharacterized protein</fullName>
    </submittedName>
</protein>
<gene>
    <name evidence="1" type="ORF">MEUPH1_LOCUS9891</name>
</gene>
<comment type="caution">
    <text evidence="1">The sequence shown here is derived from an EMBL/GenBank/DDBJ whole genome shotgun (WGS) entry which is preliminary data.</text>
</comment>
<dbReference type="EMBL" id="CARXXK010000002">
    <property type="protein sequence ID" value="CAI6353815.1"/>
    <property type="molecule type" value="Genomic_DNA"/>
</dbReference>
<sequence>MLNKDNDNIICNNNRRKEFFEKCRQFLQTASLELKKRYNMEDPILMQFHMHKIHCFETKKCIVIRV</sequence>